<sequence>MSEPKKQPPILNPKNKVVFNKIILIYAIFYLALKAYAIIFMDQWLLENFIISIPILIMGLLAFYFQKQQIQNWAFILLSIGTAILLRLNETEWILHIHDLIN</sequence>
<name>A0ABQ1SHV5_9FLAO</name>
<keyword evidence="1" id="KW-1133">Transmembrane helix</keyword>
<dbReference type="EMBL" id="BMGM01000006">
    <property type="protein sequence ID" value="GGE37135.1"/>
    <property type="molecule type" value="Genomic_DNA"/>
</dbReference>
<feature type="transmembrane region" description="Helical" evidence="1">
    <location>
        <begin position="21"/>
        <end position="39"/>
    </location>
</feature>
<reference evidence="3" key="1">
    <citation type="journal article" date="2019" name="Int. J. Syst. Evol. Microbiol.">
        <title>The Global Catalogue of Microorganisms (GCM) 10K type strain sequencing project: providing services to taxonomists for standard genome sequencing and annotation.</title>
        <authorList>
            <consortium name="The Broad Institute Genomics Platform"/>
            <consortium name="The Broad Institute Genome Sequencing Center for Infectious Disease"/>
            <person name="Wu L."/>
            <person name="Ma J."/>
        </authorList>
    </citation>
    <scope>NUCLEOTIDE SEQUENCE [LARGE SCALE GENOMIC DNA]</scope>
    <source>
        <strain evidence="3">CGMCC 1.12931</strain>
    </source>
</reference>
<protein>
    <submittedName>
        <fullName evidence="2">Uncharacterized protein</fullName>
    </submittedName>
</protein>
<feature type="transmembrane region" description="Helical" evidence="1">
    <location>
        <begin position="72"/>
        <end position="88"/>
    </location>
</feature>
<comment type="caution">
    <text evidence="2">The sequence shown here is derived from an EMBL/GenBank/DDBJ whole genome shotgun (WGS) entry which is preliminary data.</text>
</comment>
<organism evidence="2 3">
    <name type="scientific">Psychroflexus planctonicus</name>
    <dbReference type="NCBI Taxonomy" id="1526575"/>
    <lineage>
        <taxon>Bacteria</taxon>
        <taxon>Pseudomonadati</taxon>
        <taxon>Bacteroidota</taxon>
        <taxon>Flavobacteriia</taxon>
        <taxon>Flavobacteriales</taxon>
        <taxon>Flavobacteriaceae</taxon>
        <taxon>Psychroflexus</taxon>
    </lineage>
</organism>
<dbReference type="RefSeq" id="WP_188458640.1">
    <property type="nucleotide sequence ID" value="NZ_BMGM01000006.1"/>
</dbReference>
<dbReference type="Proteomes" id="UP000599179">
    <property type="component" value="Unassembled WGS sequence"/>
</dbReference>
<evidence type="ECO:0000313" key="3">
    <source>
        <dbReference type="Proteomes" id="UP000599179"/>
    </source>
</evidence>
<evidence type="ECO:0000313" key="2">
    <source>
        <dbReference type="EMBL" id="GGE37135.1"/>
    </source>
</evidence>
<gene>
    <name evidence="2" type="ORF">GCM10010832_16680</name>
</gene>
<accession>A0ABQ1SHV5</accession>
<proteinExistence type="predicted"/>
<keyword evidence="3" id="KW-1185">Reference proteome</keyword>
<feature type="transmembrane region" description="Helical" evidence="1">
    <location>
        <begin position="45"/>
        <end position="65"/>
    </location>
</feature>
<keyword evidence="1" id="KW-0812">Transmembrane</keyword>
<keyword evidence="1" id="KW-0472">Membrane</keyword>
<evidence type="ECO:0000256" key="1">
    <source>
        <dbReference type="SAM" id="Phobius"/>
    </source>
</evidence>